<evidence type="ECO:0000313" key="7">
    <source>
        <dbReference type="Proteomes" id="UP001472677"/>
    </source>
</evidence>
<evidence type="ECO:0000256" key="1">
    <source>
        <dbReference type="ARBA" id="ARBA00022614"/>
    </source>
</evidence>
<evidence type="ECO:0000256" key="3">
    <source>
        <dbReference type="ARBA" id="ARBA00022737"/>
    </source>
</evidence>
<dbReference type="InterPro" id="IPR032675">
    <property type="entry name" value="LRR_dom_sf"/>
</dbReference>
<keyword evidence="3" id="KW-0677">Repeat</keyword>
<keyword evidence="7" id="KW-1185">Reference proteome</keyword>
<feature type="signal peptide" evidence="4">
    <location>
        <begin position="1"/>
        <end position="18"/>
    </location>
</feature>
<evidence type="ECO:0000259" key="5">
    <source>
        <dbReference type="Pfam" id="PF08263"/>
    </source>
</evidence>
<accession>A0ABR2FXN6</accession>
<reference evidence="6 7" key="1">
    <citation type="journal article" date="2024" name="G3 (Bethesda)">
        <title>Genome assembly of Hibiscus sabdariffa L. provides insights into metabolisms of medicinal natural products.</title>
        <authorList>
            <person name="Kim T."/>
        </authorList>
    </citation>
    <scope>NUCLEOTIDE SEQUENCE [LARGE SCALE GENOMIC DNA]</scope>
    <source>
        <strain evidence="6">TK-2024</strain>
        <tissue evidence="6">Old leaves</tissue>
    </source>
</reference>
<evidence type="ECO:0000256" key="4">
    <source>
        <dbReference type="SAM" id="SignalP"/>
    </source>
</evidence>
<dbReference type="InterPro" id="IPR001611">
    <property type="entry name" value="Leu-rich_rpt"/>
</dbReference>
<dbReference type="Pfam" id="PF08263">
    <property type="entry name" value="LRRNT_2"/>
    <property type="match status" value="1"/>
</dbReference>
<sequence>MKLLLLLFVLLHISYSTASSISELRALITVKSSIADGPQSHLSNWNATTPLCSFTGVTCDYTGRHVTSINLTQFTLSGTLSPSLAHLRHLRNLSVAANQFSGPIPMELATLSSLRYLNLSNNAFNGSLLE</sequence>
<keyword evidence="2 4" id="KW-0732">Signal</keyword>
<dbReference type="PANTHER" id="PTHR48060">
    <property type="entry name" value="DNA DAMAGE-REPAIR/TOLERATION PROTEIN DRT100"/>
    <property type="match status" value="1"/>
</dbReference>
<dbReference type="InterPro" id="IPR053211">
    <property type="entry name" value="DNA_repair-toleration"/>
</dbReference>
<evidence type="ECO:0000313" key="6">
    <source>
        <dbReference type="EMBL" id="KAK8589024.1"/>
    </source>
</evidence>
<comment type="caution">
    <text evidence="6">The sequence shown here is derived from an EMBL/GenBank/DDBJ whole genome shotgun (WGS) entry which is preliminary data.</text>
</comment>
<dbReference type="InterPro" id="IPR013210">
    <property type="entry name" value="LRR_N_plant-typ"/>
</dbReference>
<organism evidence="6 7">
    <name type="scientific">Hibiscus sabdariffa</name>
    <name type="common">roselle</name>
    <dbReference type="NCBI Taxonomy" id="183260"/>
    <lineage>
        <taxon>Eukaryota</taxon>
        <taxon>Viridiplantae</taxon>
        <taxon>Streptophyta</taxon>
        <taxon>Embryophyta</taxon>
        <taxon>Tracheophyta</taxon>
        <taxon>Spermatophyta</taxon>
        <taxon>Magnoliopsida</taxon>
        <taxon>eudicotyledons</taxon>
        <taxon>Gunneridae</taxon>
        <taxon>Pentapetalae</taxon>
        <taxon>rosids</taxon>
        <taxon>malvids</taxon>
        <taxon>Malvales</taxon>
        <taxon>Malvaceae</taxon>
        <taxon>Malvoideae</taxon>
        <taxon>Hibiscus</taxon>
    </lineage>
</organism>
<dbReference type="Gene3D" id="3.80.10.10">
    <property type="entry name" value="Ribonuclease Inhibitor"/>
    <property type="match status" value="1"/>
</dbReference>
<name>A0ABR2FXN6_9ROSI</name>
<proteinExistence type="predicted"/>
<gene>
    <name evidence="6" type="ORF">V6N12_023433</name>
</gene>
<feature type="domain" description="Leucine-rich repeat-containing N-terminal plant-type" evidence="5">
    <location>
        <begin position="22"/>
        <end position="60"/>
    </location>
</feature>
<protein>
    <recommendedName>
        <fullName evidence="5">Leucine-rich repeat-containing N-terminal plant-type domain-containing protein</fullName>
    </recommendedName>
</protein>
<dbReference type="Proteomes" id="UP001472677">
    <property type="component" value="Unassembled WGS sequence"/>
</dbReference>
<feature type="chain" id="PRO_5045758291" description="Leucine-rich repeat-containing N-terminal plant-type domain-containing protein" evidence="4">
    <location>
        <begin position="19"/>
        <end position="130"/>
    </location>
</feature>
<dbReference type="PANTHER" id="PTHR48060:SF21">
    <property type="entry name" value="L DOMAIN-LIKE PROTEIN"/>
    <property type="match status" value="1"/>
</dbReference>
<dbReference type="EMBL" id="JBBPBM010000004">
    <property type="protein sequence ID" value="KAK8589024.1"/>
    <property type="molecule type" value="Genomic_DNA"/>
</dbReference>
<dbReference type="Pfam" id="PF00560">
    <property type="entry name" value="LRR_1"/>
    <property type="match status" value="2"/>
</dbReference>
<dbReference type="SUPFAM" id="SSF52058">
    <property type="entry name" value="L domain-like"/>
    <property type="match status" value="1"/>
</dbReference>
<evidence type="ECO:0000256" key="2">
    <source>
        <dbReference type="ARBA" id="ARBA00022729"/>
    </source>
</evidence>
<keyword evidence="1" id="KW-0433">Leucine-rich repeat</keyword>